<proteinExistence type="inferred from homology"/>
<keyword evidence="3" id="KW-1003">Cell membrane</keyword>
<feature type="transmembrane region" description="Helical" evidence="7">
    <location>
        <begin position="12"/>
        <end position="31"/>
    </location>
</feature>
<dbReference type="Proteomes" id="UP000029278">
    <property type="component" value="Unassembled WGS sequence"/>
</dbReference>
<dbReference type="PATRIC" id="fig|44252.3.peg.2390"/>
<comment type="caution">
    <text evidence="9">The sequence shown here is derived from an EMBL/GenBank/DDBJ whole genome shotgun (WGS) entry which is preliminary data.</text>
</comment>
<comment type="similarity">
    <text evidence="2">Belongs to the DedA family.</text>
</comment>
<evidence type="ECO:0000256" key="3">
    <source>
        <dbReference type="ARBA" id="ARBA00022475"/>
    </source>
</evidence>
<evidence type="ECO:0000256" key="7">
    <source>
        <dbReference type="SAM" id="Phobius"/>
    </source>
</evidence>
<dbReference type="InterPro" id="IPR051311">
    <property type="entry name" value="DedA_domain"/>
</dbReference>
<accession>A0A090ZGU8</accession>
<evidence type="ECO:0000256" key="2">
    <source>
        <dbReference type="ARBA" id="ARBA00010792"/>
    </source>
</evidence>
<evidence type="ECO:0000256" key="6">
    <source>
        <dbReference type="ARBA" id="ARBA00023136"/>
    </source>
</evidence>
<gene>
    <name evidence="9" type="ORF">DJ90_3254</name>
</gene>
<comment type="subcellular location">
    <subcellularLocation>
        <location evidence="1">Cell membrane</location>
        <topology evidence="1">Multi-pass membrane protein</topology>
    </subcellularLocation>
</comment>
<evidence type="ECO:0000256" key="4">
    <source>
        <dbReference type="ARBA" id="ARBA00022692"/>
    </source>
</evidence>
<evidence type="ECO:0000313" key="9">
    <source>
        <dbReference type="EMBL" id="KFN09460.1"/>
    </source>
</evidence>
<sequence length="214" mass="23805">MENNWITDFMEQYGYFGIFLLIALENVFPPIPSEVILTFGGFMTTYTSLTPAGVILASTLGSILGAVILYGIGLLVNVDRLEGWVERYGRFLRLKKEDIRRADAWFDRYGYWTVLFCRMIPLIRSLISVPAGMAKMKFGLFLLFTTVGTLIWNVTLVLVGAAVGGNWGKIVAFMDVYSHIAYGVIAAAAAAVLVFWLRKRRGGGARRTPEKSAD</sequence>
<dbReference type="Pfam" id="PF09335">
    <property type="entry name" value="VTT_dom"/>
    <property type="match status" value="1"/>
</dbReference>
<keyword evidence="4 7" id="KW-0812">Transmembrane</keyword>
<protein>
    <recommendedName>
        <fullName evidence="8">VTT domain-containing protein</fullName>
    </recommendedName>
</protein>
<evidence type="ECO:0000313" key="10">
    <source>
        <dbReference type="Proteomes" id="UP000029278"/>
    </source>
</evidence>
<dbReference type="PANTHER" id="PTHR42709:SF6">
    <property type="entry name" value="UNDECAPRENYL PHOSPHATE TRANSPORTER A"/>
    <property type="match status" value="1"/>
</dbReference>
<dbReference type="EMBL" id="JMQA01000022">
    <property type="protein sequence ID" value="KFN09460.1"/>
    <property type="molecule type" value="Genomic_DNA"/>
</dbReference>
<keyword evidence="6 7" id="KW-0472">Membrane</keyword>
<reference evidence="9 10" key="1">
    <citation type="submission" date="2014-04" db="EMBL/GenBank/DDBJ databases">
        <authorList>
            <person name="Bishop-Lilly K.A."/>
            <person name="Broomall S.M."/>
            <person name="Chain P.S."/>
            <person name="Chertkov O."/>
            <person name="Coyne S.R."/>
            <person name="Daligault H.E."/>
            <person name="Davenport K.W."/>
            <person name="Erkkila T."/>
            <person name="Frey K.G."/>
            <person name="Gibbons H.S."/>
            <person name="Gu W."/>
            <person name="Jaissle J."/>
            <person name="Johnson S.L."/>
            <person name="Koroleva G.I."/>
            <person name="Ladner J.T."/>
            <person name="Lo C.-C."/>
            <person name="Minogue T.D."/>
            <person name="Munk C."/>
            <person name="Palacios G.F."/>
            <person name="Redden C.L."/>
            <person name="Rosenzweig C.N."/>
            <person name="Scholz M.B."/>
            <person name="Teshima H."/>
            <person name="Xu Y."/>
        </authorList>
    </citation>
    <scope>NUCLEOTIDE SEQUENCE [LARGE SCALE GENOMIC DNA]</scope>
    <source>
        <strain evidence="9 10">8244</strain>
    </source>
</reference>
<feature type="domain" description="VTT" evidence="8">
    <location>
        <begin position="31"/>
        <end position="161"/>
    </location>
</feature>
<evidence type="ECO:0000256" key="5">
    <source>
        <dbReference type="ARBA" id="ARBA00022989"/>
    </source>
</evidence>
<dbReference type="AlphaFoldDB" id="A0A090ZGU8"/>
<dbReference type="PANTHER" id="PTHR42709">
    <property type="entry name" value="ALKALINE PHOSPHATASE LIKE PROTEIN"/>
    <property type="match status" value="1"/>
</dbReference>
<feature type="transmembrane region" description="Helical" evidence="7">
    <location>
        <begin position="52"/>
        <end position="76"/>
    </location>
</feature>
<name>A0A090ZGU8_PAEMA</name>
<dbReference type="InterPro" id="IPR032816">
    <property type="entry name" value="VTT_dom"/>
</dbReference>
<organism evidence="9 10">
    <name type="scientific">Paenibacillus macerans</name>
    <name type="common">Bacillus macerans</name>
    <dbReference type="NCBI Taxonomy" id="44252"/>
    <lineage>
        <taxon>Bacteria</taxon>
        <taxon>Bacillati</taxon>
        <taxon>Bacillota</taxon>
        <taxon>Bacilli</taxon>
        <taxon>Bacillales</taxon>
        <taxon>Paenibacillaceae</taxon>
        <taxon>Paenibacillus</taxon>
    </lineage>
</organism>
<keyword evidence="5 7" id="KW-1133">Transmembrane helix</keyword>
<keyword evidence="10" id="KW-1185">Reference proteome</keyword>
<feature type="transmembrane region" description="Helical" evidence="7">
    <location>
        <begin position="176"/>
        <end position="197"/>
    </location>
</feature>
<dbReference type="HOGENOM" id="CLU_044208_1_1_9"/>
<dbReference type="GO" id="GO:0005886">
    <property type="term" value="C:plasma membrane"/>
    <property type="evidence" value="ECO:0007669"/>
    <property type="project" value="UniProtKB-SubCell"/>
</dbReference>
<evidence type="ECO:0000256" key="1">
    <source>
        <dbReference type="ARBA" id="ARBA00004651"/>
    </source>
</evidence>
<evidence type="ECO:0000259" key="8">
    <source>
        <dbReference type="Pfam" id="PF09335"/>
    </source>
</evidence>
<dbReference type="STRING" id="44252.DJ90_3254"/>
<feature type="transmembrane region" description="Helical" evidence="7">
    <location>
        <begin position="139"/>
        <end position="164"/>
    </location>
</feature>